<dbReference type="InterPro" id="IPR036236">
    <property type="entry name" value="Znf_C2H2_sf"/>
</dbReference>
<evidence type="ECO:0000259" key="9">
    <source>
        <dbReference type="PROSITE" id="PS50048"/>
    </source>
</evidence>
<keyword evidence="6" id="KW-0539">Nucleus</keyword>
<evidence type="ECO:0000256" key="5">
    <source>
        <dbReference type="ARBA" id="ARBA00022833"/>
    </source>
</evidence>
<feature type="region of interest" description="Disordered" evidence="8">
    <location>
        <begin position="734"/>
        <end position="755"/>
    </location>
</feature>
<dbReference type="Gene3D" id="4.10.240.10">
    <property type="entry name" value="Zn(2)-C6 fungal-type DNA-binding domain"/>
    <property type="match status" value="1"/>
</dbReference>
<keyword evidence="4 7" id="KW-0863">Zinc-finger</keyword>
<proteinExistence type="predicted"/>
<protein>
    <submittedName>
        <fullName evidence="11">Uncharacterized protein</fullName>
    </submittedName>
</protein>
<keyword evidence="12" id="KW-1185">Reference proteome</keyword>
<feature type="domain" description="C2H2-type" evidence="10">
    <location>
        <begin position="19"/>
        <end position="46"/>
    </location>
</feature>
<dbReference type="AlphaFoldDB" id="A0AAE0U6E6"/>
<evidence type="ECO:0000256" key="6">
    <source>
        <dbReference type="ARBA" id="ARBA00023242"/>
    </source>
</evidence>
<comment type="subcellular location">
    <subcellularLocation>
        <location evidence="1">Nucleus</location>
    </subcellularLocation>
</comment>
<evidence type="ECO:0000313" key="11">
    <source>
        <dbReference type="EMBL" id="KAK3392723.1"/>
    </source>
</evidence>
<feature type="compositionally biased region" description="Polar residues" evidence="8">
    <location>
        <begin position="741"/>
        <end position="752"/>
    </location>
</feature>
<evidence type="ECO:0000256" key="4">
    <source>
        <dbReference type="ARBA" id="ARBA00022771"/>
    </source>
</evidence>
<keyword evidence="5" id="KW-0862">Zinc</keyword>
<dbReference type="CDD" id="cd12148">
    <property type="entry name" value="fungal_TF_MHR"/>
    <property type="match status" value="1"/>
</dbReference>
<dbReference type="Pfam" id="PF00172">
    <property type="entry name" value="Zn_clus"/>
    <property type="match status" value="1"/>
</dbReference>
<keyword evidence="3" id="KW-0677">Repeat</keyword>
<dbReference type="GO" id="GO:0000981">
    <property type="term" value="F:DNA-binding transcription factor activity, RNA polymerase II-specific"/>
    <property type="evidence" value="ECO:0007669"/>
    <property type="project" value="InterPro"/>
</dbReference>
<dbReference type="Proteomes" id="UP001285441">
    <property type="component" value="Unassembled WGS sequence"/>
</dbReference>
<feature type="domain" description="Zn(2)-C6 fungal-type" evidence="9">
    <location>
        <begin position="82"/>
        <end position="111"/>
    </location>
</feature>
<comment type="caution">
    <text evidence="11">The sequence shown here is derived from an EMBL/GenBank/DDBJ whole genome shotgun (WGS) entry which is preliminary data.</text>
</comment>
<name>A0AAE0U6E6_9PEZI</name>
<dbReference type="InterPro" id="IPR013087">
    <property type="entry name" value="Znf_C2H2_type"/>
</dbReference>
<evidence type="ECO:0000256" key="3">
    <source>
        <dbReference type="ARBA" id="ARBA00022737"/>
    </source>
</evidence>
<dbReference type="EMBL" id="JAULSW010000001">
    <property type="protein sequence ID" value="KAK3392723.1"/>
    <property type="molecule type" value="Genomic_DNA"/>
</dbReference>
<dbReference type="InterPro" id="IPR036864">
    <property type="entry name" value="Zn2-C6_fun-type_DNA-bd_sf"/>
</dbReference>
<reference evidence="11" key="1">
    <citation type="journal article" date="2023" name="Mol. Phylogenet. Evol.">
        <title>Genome-scale phylogeny and comparative genomics of the fungal order Sordariales.</title>
        <authorList>
            <person name="Hensen N."/>
            <person name="Bonometti L."/>
            <person name="Westerberg I."/>
            <person name="Brannstrom I.O."/>
            <person name="Guillou S."/>
            <person name="Cros-Aarteil S."/>
            <person name="Calhoun S."/>
            <person name="Haridas S."/>
            <person name="Kuo A."/>
            <person name="Mondo S."/>
            <person name="Pangilinan J."/>
            <person name="Riley R."/>
            <person name="LaButti K."/>
            <person name="Andreopoulos B."/>
            <person name="Lipzen A."/>
            <person name="Chen C."/>
            <person name="Yan M."/>
            <person name="Daum C."/>
            <person name="Ng V."/>
            <person name="Clum A."/>
            <person name="Steindorff A."/>
            <person name="Ohm R.A."/>
            <person name="Martin F."/>
            <person name="Silar P."/>
            <person name="Natvig D.O."/>
            <person name="Lalanne C."/>
            <person name="Gautier V."/>
            <person name="Ament-Velasquez S.L."/>
            <person name="Kruys A."/>
            <person name="Hutchinson M.I."/>
            <person name="Powell A.J."/>
            <person name="Barry K."/>
            <person name="Miller A.N."/>
            <person name="Grigoriev I.V."/>
            <person name="Debuchy R."/>
            <person name="Gladieux P."/>
            <person name="Hiltunen Thoren M."/>
            <person name="Johannesson H."/>
        </authorList>
    </citation>
    <scope>NUCLEOTIDE SEQUENCE</scope>
    <source>
        <strain evidence="11">CBS 232.78</strain>
    </source>
</reference>
<dbReference type="CDD" id="cd00067">
    <property type="entry name" value="GAL4"/>
    <property type="match status" value="1"/>
</dbReference>
<dbReference type="GO" id="GO:0005634">
    <property type="term" value="C:nucleus"/>
    <property type="evidence" value="ECO:0007669"/>
    <property type="project" value="UniProtKB-SubCell"/>
</dbReference>
<dbReference type="InterPro" id="IPR001138">
    <property type="entry name" value="Zn2Cys6_DnaBD"/>
</dbReference>
<evidence type="ECO:0000256" key="1">
    <source>
        <dbReference type="ARBA" id="ARBA00004123"/>
    </source>
</evidence>
<dbReference type="Pfam" id="PF04082">
    <property type="entry name" value="Fungal_trans"/>
    <property type="match status" value="1"/>
</dbReference>
<dbReference type="GO" id="GO:0008270">
    <property type="term" value="F:zinc ion binding"/>
    <property type="evidence" value="ECO:0007669"/>
    <property type="project" value="UniProtKB-KW"/>
</dbReference>
<dbReference type="PROSITE" id="PS00028">
    <property type="entry name" value="ZINC_FINGER_C2H2_1"/>
    <property type="match status" value="1"/>
</dbReference>
<evidence type="ECO:0000256" key="8">
    <source>
        <dbReference type="SAM" id="MobiDB-lite"/>
    </source>
</evidence>
<accession>A0AAE0U6E6</accession>
<dbReference type="SUPFAM" id="SSF57667">
    <property type="entry name" value="beta-beta-alpha zinc fingers"/>
    <property type="match status" value="1"/>
</dbReference>
<sequence length="787" mass="89808">MQAQCNRLTPAMSDSPALHRCPICFKTYKRREHLQRHRNSHNKERPHRCGLCSASFQRTDVLKRHLQTCDGPAGVSSARRRACDRCVRQKKACNSSQPCQNCERRTVVCEYSNSAPPTSLNLDSRHHLQQQLISHPQLESPPLFGHVVPGSQYPDLGSHHHDTGSVSTSFEDAPFDNLDALIQQAVSSLPLLESHDIRGDWLGMDLEFPHGSVLPEPFQHGTEHQCGDYPTAGQNNAVTSSPASDYRGYQFTFLYNFTSKTGLVASFDCGTLEQRQQVVAAFNRSYLEQQQHDALGLIPPPFAPIEDPMFFSASSPTGTRSDPRLVSWSSWLQNPIILKLQQVVLLVKNVVTVRPNNSAVTLTWSPALEQRCLDFFSPPRFAKFIELYWSVWHPNVNFLHRPSFDPNGSKSILLAAMALMGACVSPDSDDNEDAKMWFNCVEEMVFADDDFCSDIDPAIEAPPPSSAASRRRLQSLQAAYIVCLYQNWEGTDASKRRIRRHRFSTVVSVARDLKIETARHFDYSKTPKHEFNWNEFIVREEFIRLFLWVFLFDTAFVIFNNLPHRMVIKEMKMHMASPEACFQAATADECIENIHTWMAPPSPFCSVLLCDAVEKMFIDTFTTESRQRFSQLGPLNLFTIVSAFHYMIFQHQNLFGVEGQLVPIRNGLRNWIEVWELYFDSSWSSIAPHGLLRDDCFTPETMWRRVGFMQWCADFWLLGSLLTDRISTATAYSREERDSRQAQQPSDDSSANPPLARSIEPILDKYDQTSMRQVNDLISAFQKFHVD</sequence>
<evidence type="ECO:0000256" key="7">
    <source>
        <dbReference type="PROSITE-ProRule" id="PRU00042"/>
    </source>
</evidence>
<dbReference type="GO" id="GO:0000978">
    <property type="term" value="F:RNA polymerase II cis-regulatory region sequence-specific DNA binding"/>
    <property type="evidence" value="ECO:0007669"/>
    <property type="project" value="InterPro"/>
</dbReference>
<dbReference type="InterPro" id="IPR051059">
    <property type="entry name" value="VerF-like"/>
</dbReference>
<reference evidence="11" key="2">
    <citation type="submission" date="2023-06" db="EMBL/GenBank/DDBJ databases">
        <authorList>
            <consortium name="Lawrence Berkeley National Laboratory"/>
            <person name="Haridas S."/>
            <person name="Hensen N."/>
            <person name="Bonometti L."/>
            <person name="Westerberg I."/>
            <person name="Brannstrom I.O."/>
            <person name="Guillou S."/>
            <person name="Cros-Aarteil S."/>
            <person name="Calhoun S."/>
            <person name="Kuo A."/>
            <person name="Mondo S."/>
            <person name="Pangilinan J."/>
            <person name="Riley R."/>
            <person name="LaButti K."/>
            <person name="Andreopoulos B."/>
            <person name="Lipzen A."/>
            <person name="Chen C."/>
            <person name="Yanf M."/>
            <person name="Daum C."/>
            <person name="Ng V."/>
            <person name="Clum A."/>
            <person name="Steindorff A."/>
            <person name="Ohm R."/>
            <person name="Martin F."/>
            <person name="Silar P."/>
            <person name="Natvig D."/>
            <person name="Lalanne C."/>
            <person name="Gautier V."/>
            <person name="Ament-velasquez S.L."/>
            <person name="Kruys A."/>
            <person name="Hutchinson M.I."/>
            <person name="Powell A.J."/>
            <person name="Barry K."/>
            <person name="Miller A.N."/>
            <person name="Grigoriev I.V."/>
            <person name="Debuchy R."/>
            <person name="Gladieux P."/>
            <person name="Thoren M.H."/>
            <person name="Johannesson H."/>
        </authorList>
    </citation>
    <scope>NUCLEOTIDE SEQUENCE</scope>
    <source>
        <strain evidence="11">CBS 232.78</strain>
    </source>
</reference>
<dbReference type="GO" id="GO:0000785">
    <property type="term" value="C:chromatin"/>
    <property type="evidence" value="ECO:0007669"/>
    <property type="project" value="TreeGrafter"/>
</dbReference>
<dbReference type="PROSITE" id="PS50048">
    <property type="entry name" value="ZN2_CY6_FUNGAL_2"/>
    <property type="match status" value="1"/>
</dbReference>
<evidence type="ECO:0000256" key="2">
    <source>
        <dbReference type="ARBA" id="ARBA00022723"/>
    </source>
</evidence>
<keyword evidence="2" id="KW-0479">Metal-binding</keyword>
<evidence type="ECO:0000313" key="12">
    <source>
        <dbReference type="Proteomes" id="UP001285441"/>
    </source>
</evidence>
<dbReference type="PANTHER" id="PTHR40626">
    <property type="entry name" value="MIP31509P"/>
    <property type="match status" value="1"/>
</dbReference>
<dbReference type="SUPFAM" id="SSF57701">
    <property type="entry name" value="Zn2/Cys6 DNA-binding domain"/>
    <property type="match status" value="1"/>
</dbReference>
<gene>
    <name evidence="11" type="ORF">B0H63DRAFT_456453</name>
</gene>
<dbReference type="PANTHER" id="PTHR40626:SF3">
    <property type="entry name" value="TRANSCRIPTION FACTOR WITH C2H2 AND ZN(2)-CYS(6) DNA BINDING DOMAIN (EUROFUNG)-RELATED"/>
    <property type="match status" value="1"/>
</dbReference>
<dbReference type="PROSITE" id="PS50157">
    <property type="entry name" value="ZINC_FINGER_C2H2_2"/>
    <property type="match status" value="1"/>
</dbReference>
<dbReference type="Gene3D" id="3.30.160.60">
    <property type="entry name" value="Classic Zinc Finger"/>
    <property type="match status" value="1"/>
</dbReference>
<dbReference type="InterPro" id="IPR007219">
    <property type="entry name" value="XnlR_reg_dom"/>
</dbReference>
<dbReference type="SMART" id="SM00066">
    <property type="entry name" value="GAL4"/>
    <property type="match status" value="1"/>
</dbReference>
<dbReference type="GO" id="GO:0006351">
    <property type="term" value="P:DNA-templated transcription"/>
    <property type="evidence" value="ECO:0007669"/>
    <property type="project" value="InterPro"/>
</dbReference>
<evidence type="ECO:0000259" key="10">
    <source>
        <dbReference type="PROSITE" id="PS50157"/>
    </source>
</evidence>
<dbReference type="SMART" id="SM00355">
    <property type="entry name" value="ZnF_C2H2"/>
    <property type="match status" value="2"/>
</dbReference>
<organism evidence="11 12">
    <name type="scientific">Podospora didyma</name>
    <dbReference type="NCBI Taxonomy" id="330526"/>
    <lineage>
        <taxon>Eukaryota</taxon>
        <taxon>Fungi</taxon>
        <taxon>Dikarya</taxon>
        <taxon>Ascomycota</taxon>
        <taxon>Pezizomycotina</taxon>
        <taxon>Sordariomycetes</taxon>
        <taxon>Sordariomycetidae</taxon>
        <taxon>Sordariales</taxon>
        <taxon>Podosporaceae</taxon>
        <taxon>Podospora</taxon>
    </lineage>
</organism>